<dbReference type="EMBL" id="LXQA011398131">
    <property type="protein sequence ID" value="MCI95847.1"/>
    <property type="molecule type" value="Genomic_DNA"/>
</dbReference>
<reference evidence="1 2" key="1">
    <citation type="journal article" date="2018" name="Front. Plant Sci.">
        <title>Red Clover (Trifolium pratense) and Zigzag Clover (T. medium) - A Picture of Genomic Similarities and Differences.</title>
        <authorList>
            <person name="Dluhosova J."/>
            <person name="Istvanek J."/>
            <person name="Nedelnik J."/>
            <person name="Repkova J."/>
        </authorList>
    </citation>
    <scope>NUCLEOTIDE SEQUENCE [LARGE SCALE GENOMIC DNA]</scope>
    <source>
        <strain evidence="2">cv. 10/8</strain>
        <tissue evidence="1">Leaf</tissue>
    </source>
</reference>
<protein>
    <submittedName>
        <fullName evidence="1">Uncharacterized protein</fullName>
    </submittedName>
</protein>
<proteinExistence type="predicted"/>
<comment type="caution">
    <text evidence="1">The sequence shown here is derived from an EMBL/GenBank/DDBJ whole genome shotgun (WGS) entry which is preliminary data.</text>
</comment>
<keyword evidence="2" id="KW-1185">Reference proteome</keyword>
<sequence length="33" mass="3269">MSPGDVLTRGVASCRQLSPSTGKLSGVLSPPVA</sequence>
<organism evidence="1 2">
    <name type="scientific">Trifolium medium</name>
    <dbReference type="NCBI Taxonomy" id="97028"/>
    <lineage>
        <taxon>Eukaryota</taxon>
        <taxon>Viridiplantae</taxon>
        <taxon>Streptophyta</taxon>
        <taxon>Embryophyta</taxon>
        <taxon>Tracheophyta</taxon>
        <taxon>Spermatophyta</taxon>
        <taxon>Magnoliopsida</taxon>
        <taxon>eudicotyledons</taxon>
        <taxon>Gunneridae</taxon>
        <taxon>Pentapetalae</taxon>
        <taxon>rosids</taxon>
        <taxon>fabids</taxon>
        <taxon>Fabales</taxon>
        <taxon>Fabaceae</taxon>
        <taxon>Papilionoideae</taxon>
        <taxon>50 kb inversion clade</taxon>
        <taxon>NPAAA clade</taxon>
        <taxon>Hologalegina</taxon>
        <taxon>IRL clade</taxon>
        <taxon>Trifolieae</taxon>
        <taxon>Trifolium</taxon>
    </lineage>
</organism>
<evidence type="ECO:0000313" key="2">
    <source>
        <dbReference type="Proteomes" id="UP000265520"/>
    </source>
</evidence>
<accession>A0A392W686</accession>
<feature type="non-terminal residue" evidence="1">
    <location>
        <position position="33"/>
    </location>
</feature>
<dbReference type="AlphaFoldDB" id="A0A392W686"/>
<evidence type="ECO:0000313" key="1">
    <source>
        <dbReference type="EMBL" id="MCI95847.1"/>
    </source>
</evidence>
<dbReference type="Proteomes" id="UP000265520">
    <property type="component" value="Unassembled WGS sequence"/>
</dbReference>
<name>A0A392W686_9FABA</name>